<dbReference type="PANTHER" id="PTHR10641:SF1377">
    <property type="entry name" value="MYB-RELATED PROTEIN MYB4-LIKE"/>
    <property type="match status" value="1"/>
</dbReference>
<evidence type="ECO:0000256" key="2">
    <source>
        <dbReference type="ARBA" id="ARBA00022737"/>
    </source>
</evidence>
<protein>
    <submittedName>
        <fullName evidence="8">Putative MYB transcription factor</fullName>
    </submittedName>
</protein>
<dbReference type="AlphaFoldDB" id="D0VYJ8"/>
<accession>D0VYJ8</accession>
<feature type="domain" description="HTH myb-type" evidence="7">
    <location>
        <begin position="13"/>
        <end position="61"/>
    </location>
</feature>
<dbReference type="SMART" id="SM00717">
    <property type="entry name" value="SANT"/>
    <property type="match status" value="2"/>
</dbReference>
<gene>
    <name evidence="8" type="primary">DkMyb3</name>
</gene>
<evidence type="ECO:0000259" key="6">
    <source>
        <dbReference type="PROSITE" id="PS50090"/>
    </source>
</evidence>
<dbReference type="EMBL" id="AB503700">
    <property type="protein sequence ID" value="BAI49720.1"/>
    <property type="molecule type" value="mRNA"/>
</dbReference>
<feature type="compositionally biased region" description="Low complexity" evidence="5">
    <location>
        <begin position="165"/>
        <end position="179"/>
    </location>
</feature>
<dbReference type="GO" id="GO:0003677">
    <property type="term" value="F:DNA binding"/>
    <property type="evidence" value="ECO:0007669"/>
    <property type="project" value="UniProtKB-KW"/>
</dbReference>
<evidence type="ECO:0000256" key="5">
    <source>
        <dbReference type="SAM" id="MobiDB-lite"/>
    </source>
</evidence>
<dbReference type="SUPFAM" id="SSF46689">
    <property type="entry name" value="Homeodomain-like"/>
    <property type="match status" value="1"/>
</dbReference>
<evidence type="ECO:0000259" key="7">
    <source>
        <dbReference type="PROSITE" id="PS51294"/>
    </source>
</evidence>
<dbReference type="Pfam" id="PF00249">
    <property type="entry name" value="Myb_DNA-binding"/>
    <property type="match status" value="2"/>
</dbReference>
<dbReference type="FunFam" id="1.10.10.60:FF:000001">
    <property type="entry name" value="MYB-related transcription factor"/>
    <property type="match status" value="1"/>
</dbReference>
<dbReference type="PROSITE" id="PS50090">
    <property type="entry name" value="MYB_LIKE"/>
    <property type="match status" value="2"/>
</dbReference>
<keyword evidence="4" id="KW-0539">Nucleus</keyword>
<dbReference type="InterPro" id="IPR001005">
    <property type="entry name" value="SANT/Myb"/>
</dbReference>
<dbReference type="InterPro" id="IPR009057">
    <property type="entry name" value="Homeodomain-like_sf"/>
</dbReference>
<dbReference type="GO" id="GO:0005634">
    <property type="term" value="C:nucleus"/>
    <property type="evidence" value="ECO:0007669"/>
    <property type="project" value="UniProtKB-SubCell"/>
</dbReference>
<dbReference type="Gene3D" id="1.10.10.60">
    <property type="entry name" value="Homeodomain-like"/>
    <property type="match status" value="2"/>
</dbReference>
<feature type="domain" description="Myb-like" evidence="6">
    <location>
        <begin position="62"/>
        <end position="112"/>
    </location>
</feature>
<reference evidence="8" key="1">
    <citation type="journal article" date="2009" name="Plant Physiol.">
        <title>DkMyb4 is a Myb transcription factor involved in proanthocyanidin biosynthesis in persimmon fruit.</title>
        <authorList>
            <person name="Akagi T."/>
            <person name="Ikegami A."/>
            <person name="Tsujimoto T."/>
            <person name="Kobayashi S."/>
            <person name="Sato A."/>
            <person name="Kono A."/>
            <person name="Yonemori K."/>
        </authorList>
    </citation>
    <scope>NUCLEOTIDE SEQUENCE</scope>
</reference>
<dbReference type="InterPro" id="IPR017930">
    <property type="entry name" value="Myb_dom"/>
</dbReference>
<feature type="domain" description="HTH myb-type" evidence="7">
    <location>
        <begin position="62"/>
        <end position="116"/>
    </location>
</feature>
<dbReference type="PANTHER" id="PTHR10641">
    <property type="entry name" value="MYB FAMILY TRANSCRIPTION FACTOR"/>
    <property type="match status" value="1"/>
</dbReference>
<keyword evidence="2" id="KW-0677">Repeat</keyword>
<comment type="subcellular location">
    <subcellularLocation>
        <location evidence="1">Nucleus</location>
    </subcellularLocation>
</comment>
<feature type="domain" description="Myb-like" evidence="6">
    <location>
        <begin position="9"/>
        <end position="61"/>
    </location>
</feature>
<dbReference type="CDD" id="cd00167">
    <property type="entry name" value="SANT"/>
    <property type="match status" value="1"/>
</dbReference>
<dbReference type="InterPro" id="IPR015495">
    <property type="entry name" value="Myb_TF_plants"/>
</dbReference>
<name>D0VYJ8_DIOKA</name>
<evidence type="ECO:0000256" key="3">
    <source>
        <dbReference type="ARBA" id="ARBA00023125"/>
    </source>
</evidence>
<evidence type="ECO:0000313" key="8">
    <source>
        <dbReference type="EMBL" id="BAI49720.1"/>
    </source>
</evidence>
<sequence length="255" mass="29104">MVRAARVDENGMKKGAWTPEEDEKLRAYIQRYGHWNWRQLPKFAGLSRCGKSCRLRWMNYLRPNVKRGAYTKEEEEIIIELHQQLGNKWSIMAGKLPGRTDNDIKDHWHTNLKKRARRNQSAKTKEETINAAGQAQPARKREQEAEEGAADRLPEPNSEGFFALSPPEASSSEITSPSSDYPPLSELNWALDLEDGISSFGISAQDNDSFWTQPFLPDTSYNVNSVFSPPFFAGEGIYDYGMDFFPQLAEEIPQQ</sequence>
<organism evidence="8">
    <name type="scientific">Diospyros kaki</name>
    <name type="common">Kaki persimmon</name>
    <name type="synonym">Diospyros chinensis</name>
    <dbReference type="NCBI Taxonomy" id="35925"/>
    <lineage>
        <taxon>Eukaryota</taxon>
        <taxon>Viridiplantae</taxon>
        <taxon>Streptophyta</taxon>
        <taxon>Embryophyta</taxon>
        <taxon>Tracheophyta</taxon>
        <taxon>Spermatophyta</taxon>
        <taxon>Magnoliopsida</taxon>
        <taxon>eudicotyledons</taxon>
        <taxon>Gunneridae</taxon>
        <taxon>Pentapetalae</taxon>
        <taxon>asterids</taxon>
        <taxon>Ericales</taxon>
        <taxon>Ebenaceae</taxon>
        <taxon>Diospyros</taxon>
    </lineage>
</organism>
<feature type="compositionally biased region" description="Basic and acidic residues" evidence="5">
    <location>
        <begin position="139"/>
        <end position="154"/>
    </location>
</feature>
<keyword evidence="3" id="KW-0238">DNA-binding</keyword>
<dbReference type="PROSITE" id="PS51294">
    <property type="entry name" value="HTH_MYB"/>
    <property type="match status" value="2"/>
</dbReference>
<evidence type="ECO:0000256" key="4">
    <source>
        <dbReference type="ARBA" id="ARBA00023242"/>
    </source>
</evidence>
<proteinExistence type="evidence at transcript level"/>
<evidence type="ECO:0000256" key="1">
    <source>
        <dbReference type="ARBA" id="ARBA00004123"/>
    </source>
</evidence>
<feature type="region of interest" description="Disordered" evidence="5">
    <location>
        <begin position="112"/>
        <end position="179"/>
    </location>
</feature>